<dbReference type="HOGENOM" id="CLU_3091230_0_0_1"/>
<dbReference type="EMBL" id="FN594951">
    <property type="protein sequence ID" value="CBI16077.3"/>
    <property type="molecule type" value="Genomic_DNA"/>
</dbReference>
<accession>D7SKA1</accession>
<dbReference type="AlphaFoldDB" id="D7SKA1"/>
<reference evidence="2" key="1">
    <citation type="journal article" date="2007" name="Nature">
        <title>The grapevine genome sequence suggests ancestral hexaploidization in major angiosperm phyla.</title>
        <authorList>
            <consortium name="The French-Italian Public Consortium for Grapevine Genome Characterization."/>
            <person name="Jaillon O."/>
            <person name="Aury J.-M."/>
            <person name="Noel B."/>
            <person name="Policriti A."/>
            <person name="Clepet C."/>
            <person name="Casagrande A."/>
            <person name="Choisne N."/>
            <person name="Aubourg S."/>
            <person name="Vitulo N."/>
            <person name="Jubin C."/>
            <person name="Vezzi A."/>
            <person name="Legeai F."/>
            <person name="Hugueney P."/>
            <person name="Dasilva C."/>
            <person name="Horner D."/>
            <person name="Mica E."/>
            <person name="Jublot D."/>
            <person name="Poulain J."/>
            <person name="Bruyere C."/>
            <person name="Billault A."/>
            <person name="Segurens B."/>
            <person name="Gouyvenoux M."/>
            <person name="Ugarte E."/>
            <person name="Cattonaro F."/>
            <person name="Anthouard V."/>
            <person name="Vico V."/>
            <person name="Del Fabbro C."/>
            <person name="Alaux M."/>
            <person name="Di Gaspero G."/>
            <person name="Dumas V."/>
            <person name="Felice N."/>
            <person name="Paillard S."/>
            <person name="Juman I."/>
            <person name="Moroldo M."/>
            <person name="Scalabrin S."/>
            <person name="Canaguier A."/>
            <person name="Le Clainche I."/>
            <person name="Malacrida G."/>
            <person name="Durand E."/>
            <person name="Pesole G."/>
            <person name="Laucou V."/>
            <person name="Chatelet P."/>
            <person name="Merdinoglu D."/>
            <person name="Delledonne M."/>
            <person name="Pezzotti M."/>
            <person name="Lecharny A."/>
            <person name="Scarpelli C."/>
            <person name="Artiguenave F."/>
            <person name="Pe M.E."/>
            <person name="Valle G."/>
            <person name="Morgante M."/>
            <person name="Caboche M."/>
            <person name="Adam-Blondon A.-F."/>
            <person name="Weissenbach J."/>
            <person name="Quetier F."/>
            <person name="Wincker P."/>
        </authorList>
    </citation>
    <scope>NUCLEOTIDE SEQUENCE [LARGE SCALE GENOMIC DNA]</scope>
    <source>
        <strain evidence="2">cv. Pinot noir / PN40024</strain>
    </source>
</reference>
<protein>
    <submittedName>
        <fullName evidence="1">Uncharacterized protein</fullName>
    </submittedName>
</protein>
<name>D7SKA1_VITVI</name>
<evidence type="ECO:0000313" key="1">
    <source>
        <dbReference type="EMBL" id="CBI16077.3"/>
    </source>
</evidence>
<dbReference type="PaxDb" id="29760-VIT_06s0004g05290.t01"/>
<organism evidence="1 2">
    <name type="scientific">Vitis vinifera</name>
    <name type="common">Grape</name>
    <dbReference type="NCBI Taxonomy" id="29760"/>
    <lineage>
        <taxon>Eukaryota</taxon>
        <taxon>Viridiplantae</taxon>
        <taxon>Streptophyta</taxon>
        <taxon>Embryophyta</taxon>
        <taxon>Tracheophyta</taxon>
        <taxon>Spermatophyta</taxon>
        <taxon>Magnoliopsida</taxon>
        <taxon>eudicotyledons</taxon>
        <taxon>Gunneridae</taxon>
        <taxon>Pentapetalae</taxon>
        <taxon>rosids</taxon>
        <taxon>Vitales</taxon>
        <taxon>Vitaceae</taxon>
        <taxon>Viteae</taxon>
        <taxon>Vitis</taxon>
    </lineage>
</organism>
<sequence length="52" mass="5942">MPLVVPPVTRAVIPLRDHLPSPLLQPVYAMPPRFFSTLPLFELKIKQKPHSK</sequence>
<gene>
    <name evidence="1" type="ordered locus">VIT_06s0004g05290</name>
</gene>
<dbReference type="Proteomes" id="UP000009183">
    <property type="component" value="Chromosome 6"/>
</dbReference>
<dbReference type="InParanoid" id="D7SKA1"/>
<evidence type="ECO:0000313" key="2">
    <source>
        <dbReference type="Proteomes" id="UP000009183"/>
    </source>
</evidence>
<proteinExistence type="predicted"/>
<keyword evidence="2" id="KW-1185">Reference proteome</keyword>